<reference evidence="2 4" key="1">
    <citation type="submission" date="2017-03" db="EMBL/GenBank/DDBJ databases">
        <authorList>
            <person name="Fouts D."/>
            <person name="Stalin M.J."/>
            <person name="Chen L."/>
            <person name="Wright M."/>
            <person name="Sutton G."/>
            <person name="Nguyen K."/>
            <person name="Vanduin D."/>
            <person name="Rojas L."/>
            <person name="Hujer A."/>
            <person name="Hujer K."/>
            <person name="Bonomo R."/>
            <person name="Kreiswirth B."/>
            <person name="Adams M."/>
        </authorList>
    </citation>
    <scope>NUCLEOTIDE SEQUENCE [LARGE SCALE GENOMIC DNA]</scope>
    <source>
        <strain evidence="2 4">39383</strain>
    </source>
</reference>
<dbReference type="Proteomes" id="UP000196447">
    <property type="component" value="Unassembled WGS sequence"/>
</dbReference>
<evidence type="ECO:0000313" key="4">
    <source>
        <dbReference type="Proteomes" id="UP000196447"/>
    </source>
</evidence>
<keyword evidence="1" id="KW-0812">Transmembrane</keyword>
<evidence type="ECO:0000313" key="3">
    <source>
        <dbReference type="EMBL" id="OVF76824.1"/>
    </source>
</evidence>
<comment type="caution">
    <text evidence="2">The sequence shown here is derived from an EMBL/GenBank/DDBJ whole genome shotgun (WGS) entry which is preliminary data.</text>
</comment>
<evidence type="ECO:0000256" key="1">
    <source>
        <dbReference type="SAM" id="Phobius"/>
    </source>
</evidence>
<gene>
    <name evidence="2" type="ORF">B5L96_04705</name>
    <name evidence="3" type="ORF">B5L96_05060</name>
</gene>
<proteinExistence type="predicted"/>
<organism evidence="2 4">
    <name type="scientific">Klebsiella pneumoniae</name>
    <dbReference type="NCBI Taxonomy" id="573"/>
    <lineage>
        <taxon>Bacteria</taxon>
        <taxon>Pseudomonadati</taxon>
        <taxon>Pseudomonadota</taxon>
        <taxon>Gammaproteobacteria</taxon>
        <taxon>Enterobacterales</taxon>
        <taxon>Enterobacteriaceae</taxon>
        <taxon>Klebsiella/Raoultella group</taxon>
        <taxon>Klebsiella</taxon>
        <taxon>Klebsiella pneumoniae complex</taxon>
    </lineage>
</organism>
<keyword evidence="1" id="KW-1133">Transmembrane helix</keyword>
<protein>
    <recommendedName>
        <fullName evidence="5">Holin</fullName>
    </recommendedName>
</protein>
<dbReference type="AlphaFoldDB" id="A0A202L9V7"/>
<sequence length="103" mass="11104">MNTAIEYGNPDLWLVLLMLAAGVVSSALLSETTINPRRLIGDVLRGVIVAIILWAYGAMGNISILNVITLAGLSAVAWPHTVNEITGFAKRTISRIFGGRKER</sequence>
<dbReference type="EMBL" id="NDBK01000026">
    <property type="protein sequence ID" value="OVF76824.1"/>
    <property type="molecule type" value="Genomic_DNA"/>
</dbReference>
<evidence type="ECO:0000313" key="2">
    <source>
        <dbReference type="EMBL" id="OVF76757.1"/>
    </source>
</evidence>
<dbReference type="EMBL" id="NDBK01000026">
    <property type="protein sequence ID" value="OVF76757.1"/>
    <property type="molecule type" value="Genomic_DNA"/>
</dbReference>
<name>A0A202L9V7_KLEPN</name>
<accession>A0A202L9V7</accession>
<dbReference type="RefSeq" id="WP_087749691.1">
    <property type="nucleotide sequence ID" value="NZ_JAGYEF010000079.1"/>
</dbReference>
<evidence type="ECO:0008006" key="5">
    <source>
        <dbReference type="Google" id="ProtNLM"/>
    </source>
</evidence>
<keyword evidence="1" id="KW-0472">Membrane</keyword>
<feature type="transmembrane region" description="Helical" evidence="1">
    <location>
        <begin position="12"/>
        <end position="30"/>
    </location>
</feature>